<evidence type="ECO:0000256" key="1">
    <source>
        <dbReference type="ARBA" id="ARBA00004123"/>
    </source>
</evidence>
<dbReference type="InterPro" id="IPR050142">
    <property type="entry name" value="MADS-box/MEF2_TF"/>
</dbReference>
<proteinExistence type="predicted"/>
<dbReference type="Gene3D" id="3.40.1810.10">
    <property type="entry name" value="Transcription factor, MADS-box"/>
    <property type="match status" value="1"/>
</dbReference>
<keyword evidence="4" id="KW-0804">Transcription</keyword>
<evidence type="ECO:0000259" key="6">
    <source>
        <dbReference type="PROSITE" id="PS50066"/>
    </source>
</evidence>
<dbReference type="EMBL" id="JADGMS010000007">
    <property type="protein sequence ID" value="KAF9678558.1"/>
    <property type="molecule type" value="Genomic_DNA"/>
</dbReference>
<dbReference type="OrthoDB" id="1898716at2759"/>
<evidence type="ECO:0000313" key="8">
    <source>
        <dbReference type="Proteomes" id="UP000657918"/>
    </source>
</evidence>
<reference evidence="7 8" key="1">
    <citation type="submission" date="2020-10" db="EMBL/GenBank/DDBJ databases">
        <title>Plant Genome Project.</title>
        <authorList>
            <person name="Zhang R.-G."/>
        </authorList>
    </citation>
    <scope>NUCLEOTIDE SEQUENCE [LARGE SCALE GENOMIC DNA]</scope>
    <source>
        <strain evidence="7">FAFU-HL-1</strain>
        <tissue evidence="7">Leaf</tissue>
    </source>
</reference>
<keyword evidence="5" id="KW-0539">Nucleus</keyword>
<dbReference type="PROSITE" id="PS00350">
    <property type="entry name" value="MADS_BOX_1"/>
    <property type="match status" value="1"/>
</dbReference>
<name>A0A835JZS6_9ROSI</name>
<dbReference type="GO" id="GO:0005634">
    <property type="term" value="C:nucleus"/>
    <property type="evidence" value="ECO:0007669"/>
    <property type="project" value="UniProtKB-SubCell"/>
</dbReference>
<protein>
    <recommendedName>
        <fullName evidence="6">MADS-box domain-containing protein</fullName>
    </recommendedName>
</protein>
<dbReference type="PROSITE" id="PS50066">
    <property type="entry name" value="MADS_BOX_2"/>
    <property type="match status" value="1"/>
</dbReference>
<dbReference type="InterPro" id="IPR036879">
    <property type="entry name" value="TF_MADSbox_sf"/>
</dbReference>
<keyword evidence="8" id="KW-1185">Reference proteome</keyword>
<evidence type="ECO:0000256" key="5">
    <source>
        <dbReference type="ARBA" id="ARBA00023242"/>
    </source>
</evidence>
<comment type="subcellular location">
    <subcellularLocation>
        <location evidence="1">Nucleus</location>
    </subcellularLocation>
</comment>
<organism evidence="7 8">
    <name type="scientific">Salix dunnii</name>
    <dbReference type="NCBI Taxonomy" id="1413687"/>
    <lineage>
        <taxon>Eukaryota</taxon>
        <taxon>Viridiplantae</taxon>
        <taxon>Streptophyta</taxon>
        <taxon>Embryophyta</taxon>
        <taxon>Tracheophyta</taxon>
        <taxon>Spermatophyta</taxon>
        <taxon>Magnoliopsida</taxon>
        <taxon>eudicotyledons</taxon>
        <taxon>Gunneridae</taxon>
        <taxon>Pentapetalae</taxon>
        <taxon>rosids</taxon>
        <taxon>fabids</taxon>
        <taxon>Malpighiales</taxon>
        <taxon>Salicaceae</taxon>
        <taxon>Saliceae</taxon>
        <taxon>Salix</taxon>
    </lineage>
</organism>
<evidence type="ECO:0000256" key="3">
    <source>
        <dbReference type="ARBA" id="ARBA00023125"/>
    </source>
</evidence>
<evidence type="ECO:0000256" key="2">
    <source>
        <dbReference type="ARBA" id="ARBA00023015"/>
    </source>
</evidence>
<dbReference type="SMART" id="SM00432">
    <property type="entry name" value="MADS"/>
    <property type="match status" value="1"/>
</dbReference>
<dbReference type="Proteomes" id="UP000657918">
    <property type="component" value="Unassembled WGS sequence"/>
</dbReference>
<feature type="domain" description="MADS-box" evidence="6">
    <location>
        <begin position="1"/>
        <end position="61"/>
    </location>
</feature>
<gene>
    <name evidence="7" type="ORF">SADUNF_Sadunf07G0047200</name>
</gene>
<keyword evidence="3" id="KW-0238">DNA-binding</keyword>
<evidence type="ECO:0000313" key="7">
    <source>
        <dbReference type="EMBL" id="KAF9678558.1"/>
    </source>
</evidence>
<dbReference type="AlphaFoldDB" id="A0A835JZS6"/>
<sequence length="234" mass="25780">MGRVKLQLRKIENKTSRHVTFAKRKGGLVKKAYELSALCDVEIAVIIFSPAGKLILFDGKKRLEEILESYLNLSRKQRGRCFVGSPNFFKTMSEVEFHEKILEKALKDVQNRKRAFHQEIASDIGGMMGSSSHSLNGPQQIDPTNLVMDIAAMNISSKSQNSLDFFCCSNQPRAVAGITQSPGMLQGYAFPSNNIQNNRDIIEQGSASTTAALQSSAGDPAMSCFAAFSHHHDP</sequence>
<evidence type="ECO:0000256" key="4">
    <source>
        <dbReference type="ARBA" id="ARBA00023163"/>
    </source>
</evidence>
<dbReference type="SUPFAM" id="SSF55455">
    <property type="entry name" value="SRF-like"/>
    <property type="match status" value="1"/>
</dbReference>
<dbReference type="GO" id="GO:0046983">
    <property type="term" value="F:protein dimerization activity"/>
    <property type="evidence" value="ECO:0007669"/>
    <property type="project" value="InterPro"/>
</dbReference>
<dbReference type="PANTHER" id="PTHR48019">
    <property type="entry name" value="SERUM RESPONSE FACTOR HOMOLOG"/>
    <property type="match status" value="1"/>
</dbReference>
<dbReference type="Pfam" id="PF00319">
    <property type="entry name" value="SRF-TF"/>
    <property type="match status" value="1"/>
</dbReference>
<dbReference type="GO" id="GO:0003677">
    <property type="term" value="F:DNA binding"/>
    <property type="evidence" value="ECO:0007669"/>
    <property type="project" value="UniProtKB-KW"/>
</dbReference>
<dbReference type="PRINTS" id="PR00404">
    <property type="entry name" value="MADSDOMAIN"/>
</dbReference>
<keyword evidence="2" id="KW-0805">Transcription regulation</keyword>
<comment type="caution">
    <text evidence="7">The sequence shown here is derived from an EMBL/GenBank/DDBJ whole genome shotgun (WGS) entry which is preliminary data.</text>
</comment>
<dbReference type="InterPro" id="IPR002100">
    <property type="entry name" value="TF_MADSbox"/>
</dbReference>
<accession>A0A835JZS6</accession>